<keyword evidence="2" id="KW-1185">Reference proteome</keyword>
<proteinExistence type="predicted"/>
<organism evidence="1 2">
    <name type="scientific">Brevundimonas bullata</name>
    <dbReference type="NCBI Taxonomy" id="13160"/>
    <lineage>
        <taxon>Bacteria</taxon>
        <taxon>Pseudomonadati</taxon>
        <taxon>Pseudomonadota</taxon>
        <taxon>Alphaproteobacteria</taxon>
        <taxon>Caulobacterales</taxon>
        <taxon>Caulobacteraceae</taxon>
        <taxon>Brevundimonas</taxon>
    </lineage>
</organism>
<comment type="caution">
    <text evidence="1">The sequence shown here is derived from an EMBL/GenBank/DDBJ whole genome shotgun (WGS) entry which is preliminary data.</text>
</comment>
<accession>A0A7W7IR44</accession>
<gene>
    <name evidence="1" type="ORF">HNP32_002254</name>
</gene>
<evidence type="ECO:0000313" key="2">
    <source>
        <dbReference type="Proteomes" id="UP000539957"/>
    </source>
</evidence>
<reference evidence="1 2" key="1">
    <citation type="submission" date="2020-08" db="EMBL/GenBank/DDBJ databases">
        <title>Functional genomics of gut bacteria from endangered species of beetles.</title>
        <authorList>
            <person name="Carlos-Shanley C."/>
        </authorList>
    </citation>
    <scope>NUCLEOTIDE SEQUENCE [LARGE SCALE GENOMIC DNA]</scope>
    <source>
        <strain evidence="1 2">S00123</strain>
    </source>
</reference>
<dbReference type="Proteomes" id="UP000539957">
    <property type="component" value="Unassembled WGS sequence"/>
</dbReference>
<evidence type="ECO:0000313" key="1">
    <source>
        <dbReference type="EMBL" id="MBB4798510.1"/>
    </source>
</evidence>
<sequence length="58" mass="6693">MRNALRIHLNRVLDYVHAHLEDDLSFDRMTEVACLSPYPWSRIYSAMRGETIVATSLG</sequence>
<name>A0A7W7IR44_9CAUL</name>
<dbReference type="AlphaFoldDB" id="A0A7W7IR44"/>
<dbReference type="Gene3D" id="1.10.10.60">
    <property type="entry name" value="Homeodomain-like"/>
    <property type="match status" value="1"/>
</dbReference>
<protein>
    <submittedName>
        <fullName evidence="1">Transcriptional regulator GlxA family with amidase domain</fullName>
    </submittedName>
</protein>
<dbReference type="RefSeq" id="WP_221434175.1">
    <property type="nucleotide sequence ID" value="NZ_JACHLM010000003.1"/>
</dbReference>
<dbReference type="EMBL" id="JACHKY010000003">
    <property type="protein sequence ID" value="MBB4798510.1"/>
    <property type="molecule type" value="Genomic_DNA"/>
</dbReference>